<keyword evidence="8" id="KW-1185">Reference proteome</keyword>
<evidence type="ECO:0000256" key="2">
    <source>
        <dbReference type="ARBA" id="ARBA00010488"/>
    </source>
</evidence>
<comment type="subcellular location">
    <subcellularLocation>
        <location evidence="1">Cell membrane</location>
        <topology evidence="1">Peripheral membrane protein</topology>
    </subcellularLocation>
</comment>
<dbReference type="InterPro" id="IPR051612">
    <property type="entry name" value="Teichoic_Acid_Biosynth"/>
</dbReference>
<dbReference type="InterPro" id="IPR043148">
    <property type="entry name" value="TagF_C"/>
</dbReference>
<keyword evidence="4" id="KW-0808">Transferase</keyword>
<dbReference type="RefSeq" id="WP_129257130.1">
    <property type="nucleotide sequence ID" value="NZ_SDKC01000001.1"/>
</dbReference>
<comment type="similarity">
    <text evidence="2">Belongs to the CDP-glycerol glycerophosphotransferase family.</text>
</comment>
<keyword evidence="5" id="KW-0777">Teichoic acid biosynthesis</keyword>
<evidence type="ECO:0000256" key="6">
    <source>
        <dbReference type="ARBA" id="ARBA00023136"/>
    </source>
</evidence>
<dbReference type="InterPro" id="IPR043149">
    <property type="entry name" value="TagF_N"/>
</dbReference>
<accession>A0A4Q1RFZ7</accession>
<comment type="caution">
    <text evidence="7">The sequence shown here is derived from an EMBL/GenBank/DDBJ whole genome shotgun (WGS) entry which is preliminary data.</text>
</comment>
<evidence type="ECO:0000256" key="4">
    <source>
        <dbReference type="ARBA" id="ARBA00022679"/>
    </source>
</evidence>
<dbReference type="Proteomes" id="UP000290106">
    <property type="component" value="Unassembled WGS sequence"/>
</dbReference>
<evidence type="ECO:0000256" key="5">
    <source>
        <dbReference type="ARBA" id="ARBA00022944"/>
    </source>
</evidence>
<dbReference type="PANTHER" id="PTHR37316">
    <property type="entry name" value="TEICHOIC ACID GLYCEROL-PHOSPHATE PRIMASE"/>
    <property type="match status" value="1"/>
</dbReference>
<dbReference type="EMBL" id="SDKC01000001">
    <property type="protein sequence ID" value="RXS74489.1"/>
    <property type="molecule type" value="Genomic_DNA"/>
</dbReference>
<evidence type="ECO:0000256" key="3">
    <source>
        <dbReference type="ARBA" id="ARBA00022475"/>
    </source>
</evidence>
<name>A0A4Q1RFZ7_9FIRM</name>
<organism evidence="7 8">
    <name type="scientific">Blautia faecicola</name>
    <dbReference type="NCBI Taxonomy" id="2509240"/>
    <lineage>
        <taxon>Bacteria</taxon>
        <taxon>Bacillati</taxon>
        <taxon>Bacillota</taxon>
        <taxon>Clostridia</taxon>
        <taxon>Lachnospirales</taxon>
        <taxon>Lachnospiraceae</taxon>
        <taxon>Blautia</taxon>
    </lineage>
</organism>
<dbReference type="Gene3D" id="3.40.50.11820">
    <property type="match status" value="1"/>
</dbReference>
<dbReference type="SUPFAM" id="SSF53756">
    <property type="entry name" value="UDP-Glycosyltransferase/glycogen phosphorylase"/>
    <property type="match status" value="1"/>
</dbReference>
<evidence type="ECO:0000313" key="7">
    <source>
        <dbReference type="EMBL" id="RXS74489.1"/>
    </source>
</evidence>
<protein>
    <submittedName>
        <fullName evidence="7">Teichoic acid biosynthesis protein TagF</fullName>
    </submittedName>
</protein>
<dbReference type="Gene3D" id="3.40.50.12580">
    <property type="match status" value="1"/>
</dbReference>
<evidence type="ECO:0000313" key="8">
    <source>
        <dbReference type="Proteomes" id="UP000290106"/>
    </source>
</evidence>
<keyword evidence="6" id="KW-0472">Membrane</keyword>
<gene>
    <name evidence="7" type="ORF">ETP43_04220</name>
</gene>
<dbReference type="AlphaFoldDB" id="A0A4Q1RFZ7"/>
<dbReference type="OrthoDB" id="9807097at2"/>
<dbReference type="Pfam" id="PF04464">
    <property type="entry name" value="Glyphos_transf"/>
    <property type="match status" value="1"/>
</dbReference>
<dbReference type="GO" id="GO:0005886">
    <property type="term" value="C:plasma membrane"/>
    <property type="evidence" value="ECO:0007669"/>
    <property type="project" value="UniProtKB-SubCell"/>
</dbReference>
<reference evidence="7 8" key="1">
    <citation type="submission" date="2019-01" db="EMBL/GenBank/DDBJ databases">
        <title>Blautia sp. nov. KGMB01111 isolated human feces.</title>
        <authorList>
            <person name="Park J.-E."/>
            <person name="Kim J.-S."/>
            <person name="Park S.-H."/>
        </authorList>
    </citation>
    <scope>NUCLEOTIDE SEQUENCE [LARGE SCALE GENOMIC DNA]</scope>
    <source>
        <strain evidence="7 8">KGMB01111</strain>
    </source>
</reference>
<sequence length="397" mass="47312">MWEKIANLLKTCYARATCHEQPDPKKWVFSSVHNRAFNYNSSALFQYVKEYHPEIQAFYVMEDPGERERLQERFGKESVIDTSTIEGIRKVLACKVWFTSTAPPLYGVGFRKKYRIINLWHGVPLKKIGMEQENLGRLTKLYYKYLFADNYEAVVTTSEELIPVMSRSFLVEPERVKVWGQPRNDMLFQKMDAGEQMKNIFRGERLPEFTRLLLYAPTFRDHGETKVFPFPEFEGVGREAALKRLQEFLEKHQSMLCIRMHLYEKEGYEWLRALDHPGSRIRFLNEDRVEDIMEVLAMFDLLITDYSSIYIDYLLLERPMLFLPYDREDYLKTRGFNFDYDEVTPGPKPKSYAEFLNSIEGLLYNEMNYVENRKKIERKFNKIQEPCSEYICRMVKE</sequence>
<dbReference type="GO" id="GO:0047355">
    <property type="term" value="F:CDP-glycerol glycerophosphotransferase activity"/>
    <property type="evidence" value="ECO:0007669"/>
    <property type="project" value="InterPro"/>
</dbReference>
<evidence type="ECO:0000256" key="1">
    <source>
        <dbReference type="ARBA" id="ARBA00004202"/>
    </source>
</evidence>
<dbReference type="PANTHER" id="PTHR37316:SF3">
    <property type="entry name" value="TEICHOIC ACID GLYCEROL-PHOSPHATE TRANSFERASE"/>
    <property type="match status" value="1"/>
</dbReference>
<proteinExistence type="inferred from homology"/>
<dbReference type="GO" id="GO:0019350">
    <property type="term" value="P:teichoic acid biosynthetic process"/>
    <property type="evidence" value="ECO:0007669"/>
    <property type="project" value="UniProtKB-KW"/>
</dbReference>
<keyword evidence="3" id="KW-1003">Cell membrane</keyword>
<dbReference type="InterPro" id="IPR007554">
    <property type="entry name" value="Glycerophosphate_synth"/>
</dbReference>